<reference evidence="2" key="2">
    <citation type="submission" date="2015-01" db="EMBL/GenBank/DDBJ databases">
        <title>Evolutionary Origins and Diversification of the Mycorrhizal Mutualists.</title>
        <authorList>
            <consortium name="DOE Joint Genome Institute"/>
            <consortium name="Mycorrhizal Genomics Consortium"/>
            <person name="Kohler A."/>
            <person name="Kuo A."/>
            <person name="Nagy L.G."/>
            <person name="Floudas D."/>
            <person name="Copeland A."/>
            <person name="Barry K.W."/>
            <person name="Cichocki N."/>
            <person name="Veneault-Fourrey C."/>
            <person name="LaButti K."/>
            <person name="Lindquist E.A."/>
            <person name="Lipzen A."/>
            <person name="Lundell T."/>
            <person name="Morin E."/>
            <person name="Murat C."/>
            <person name="Riley R."/>
            <person name="Ohm R."/>
            <person name="Sun H."/>
            <person name="Tunlid A."/>
            <person name="Henrissat B."/>
            <person name="Grigoriev I.V."/>
            <person name="Hibbett D.S."/>
            <person name="Martin F."/>
        </authorList>
    </citation>
    <scope>NUCLEOTIDE SEQUENCE [LARGE SCALE GENOMIC DNA]</scope>
    <source>
        <strain evidence="2">Ve08.2h10</strain>
    </source>
</reference>
<protein>
    <submittedName>
        <fullName evidence="1">Uncharacterized protein</fullName>
    </submittedName>
</protein>
<accession>A0A0D0D0Z9</accession>
<proteinExistence type="predicted"/>
<dbReference type="AlphaFoldDB" id="A0A0D0D0Z9"/>
<name>A0A0D0D0Z9_9AGAM</name>
<dbReference type="EMBL" id="KN829709">
    <property type="protein sequence ID" value="KIK73474.1"/>
    <property type="molecule type" value="Genomic_DNA"/>
</dbReference>
<reference evidence="1 2" key="1">
    <citation type="submission" date="2014-04" db="EMBL/GenBank/DDBJ databases">
        <authorList>
            <consortium name="DOE Joint Genome Institute"/>
            <person name="Kuo A."/>
            <person name="Kohler A."/>
            <person name="Jargeat P."/>
            <person name="Nagy L.G."/>
            <person name="Floudas D."/>
            <person name="Copeland A."/>
            <person name="Barry K.W."/>
            <person name="Cichocki N."/>
            <person name="Veneault-Fourrey C."/>
            <person name="LaButti K."/>
            <person name="Lindquist E.A."/>
            <person name="Lipzen A."/>
            <person name="Lundell T."/>
            <person name="Morin E."/>
            <person name="Murat C."/>
            <person name="Sun H."/>
            <person name="Tunlid A."/>
            <person name="Henrissat B."/>
            <person name="Grigoriev I.V."/>
            <person name="Hibbett D.S."/>
            <person name="Martin F."/>
            <person name="Nordberg H.P."/>
            <person name="Cantor M.N."/>
            <person name="Hua S.X."/>
        </authorList>
    </citation>
    <scope>NUCLEOTIDE SEQUENCE [LARGE SCALE GENOMIC DNA]</scope>
    <source>
        <strain evidence="1 2">Ve08.2h10</strain>
    </source>
</reference>
<gene>
    <name evidence="1" type="ORF">PAXRUDRAFT_20809</name>
</gene>
<evidence type="ECO:0000313" key="2">
    <source>
        <dbReference type="Proteomes" id="UP000054538"/>
    </source>
</evidence>
<dbReference type="InParanoid" id="A0A0D0D0Z9"/>
<organism evidence="1 2">
    <name type="scientific">Paxillus rubicundulus Ve08.2h10</name>
    <dbReference type="NCBI Taxonomy" id="930991"/>
    <lineage>
        <taxon>Eukaryota</taxon>
        <taxon>Fungi</taxon>
        <taxon>Dikarya</taxon>
        <taxon>Basidiomycota</taxon>
        <taxon>Agaricomycotina</taxon>
        <taxon>Agaricomycetes</taxon>
        <taxon>Agaricomycetidae</taxon>
        <taxon>Boletales</taxon>
        <taxon>Paxilineae</taxon>
        <taxon>Paxillaceae</taxon>
        <taxon>Paxillus</taxon>
    </lineage>
</organism>
<evidence type="ECO:0000313" key="1">
    <source>
        <dbReference type="EMBL" id="KIK73474.1"/>
    </source>
</evidence>
<keyword evidence="2" id="KW-1185">Reference proteome</keyword>
<dbReference type="Proteomes" id="UP000054538">
    <property type="component" value="Unassembled WGS sequence"/>
</dbReference>
<sequence>MVGKKIYGHDLESGNIFLKPDLQGRPVLHEDYNTSKRLFVQIEAEYEKTTYK</sequence>
<dbReference type="HOGENOM" id="CLU_3087910_0_0_1"/>